<organism evidence="2 3">
    <name type="scientific">Rubus argutus</name>
    <name type="common">Southern blackberry</name>
    <dbReference type="NCBI Taxonomy" id="59490"/>
    <lineage>
        <taxon>Eukaryota</taxon>
        <taxon>Viridiplantae</taxon>
        <taxon>Streptophyta</taxon>
        <taxon>Embryophyta</taxon>
        <taxon>Tracheophyta</taxon>
        <taxon>Spermatophyta</taxon>
        <taxon>Magnoliopsida</taxon>
        <taxon>eudicotyledons</taxon>
        <taxon>Gunneridae</taxon>
        <taxon>Pentapetalae</taxon>
        <taxon>rosids</taxon>
        <taxon>fabids</taxon>
        <taxon>Rosales</taxon>
        <taxon>Rosaceae</taxon>
        <taxon>Rosoideae</taxon>
        <taxon>Rosoideae incertae sedis</taxon>
        <taxon>Rubus</taxon>
    </lineage>
</organism>
<keyword evidence="1" id="KW-0472">Membrane</keyword>
<keyword evidence="1" id="KW-0812">Transmembrane</keyword>
<accession>A0AAW1XJ35</accession>
<reference evidence="2 3" key="1">
    <citation type="journal article" date="2023" name="G3 (Bethesda)">
        <title>A chromosome-length genome assembly and annotation of blackberry (Rubus argutus, cv. 'Hillquist').</title>
        <authorList>
            <person name="Bruna T."/>
            <person name="Aryal R."/>
            <person name="Dudchenko O."/>
            <person name="Sargent D.J."/>
            <person name="Mead D."/>
            <person name="Buti M."/>
            <person name="Cavallini A."/>
            <person name="Hytonen T."/>
            <person name="Andres J."/>
            <person name="Pham M."/>
            <person name="Weisz D."/>
            <person name="Mascagni F."/>
            <person name="Usai G."/>
            <person name="Natali L."/>
            <person name="Bassil N."/>
            <person name="Fernandez G.E."/>
            <person name="Lomsadze A."/>
            <person name="Armour M."/>
            <person name="Olukolu B."/>
            <person name="Poorten T."/>
            <person name="Britton C."/>
            <person name="Davik J."/>
            <person name="Ashrafi H."/>
            <person name="Aiden E.L."/>
            <person name="Borodovsky M."/>
            <person name="Worthington M."/>
        </authorList>
    </citation>
    <scope>NUCLEOTIDE SEQUENCE [LARGE SCALE GENOMIC DNA]</scope>
    <source>
        <tissue evidence="2">Leaf</tissue>
    </source>
</reference>
<dbReference type="EMBL" id="JBEDUW010000003">
    <property type="protein sequence ID" value="KAK9936236.1"/>
    <property type="molecule type" value="Genomic_DNA"/>
</dbReference>
<proteinExistence type="predicted"/>
<dbReference type="PANTHER" id="PTHR45890">
    <property type="entry name" value="AARF DOMAIN CONTAINING KINASE 2 (PREDICTED)"/>
    <property type="match status" value="1"/>
</dbReference>
<dbReference type="AlphaFoldDB" id="A0AAW1XJ35"/>
<protein>
    <submittedName>
        <fullName evidence="2">Uncharacterized protein</fullName>
    </submittedName>
</protein>
<name>A0AAW1XJ35_RUBAR</name>
<sequence length="293" mass="32946">MHKFSTLRSFSRVTHQVVTSQKQRYSGAASVVKYGTLNVRYYWPEYTTKGFCRPAYRSSAVTSHRAQKFNSLNGGNILSPIDKTALTVSLAISRSNLVLNPGIFSITSGKLKVAWPQISSAGVGDMFKLKLHAQGAHGFVTKLGFAVVEGAIMFVRAIYLLFLFTPIMMMAPFARFCEPESEFRRWWLDVVCQSFEEAGPAFIQLGQWAARQPHIFPEDLCTKLHSELGFTKLLTGIVEELKFAQNTRKTMEKAFGRHDEIFLEFERQLVASVASLRTPVNQAFGVLVLLFCI</sequence>
<comment type="caution">
    <text evidence="2">The sequence shown here is derived from an EMBL/GenBank/DDBJ whole genome shotgun (WGS) entry which is preliminary data.</text>
</comment>
<evidence type="ECO:0000313" key="3">
    <source>
        <dbReference type="Proteomes" id="UP001457282"/>
    </source>
</evidence>
<feature type="transmembrane region" description="Helical" evidence="1">
    <location>
        <begin position="151"/>
        <end position="174"/>
    </location>
</feature>
<gene>
    <name evidence="2" type="ORF">M0R45_013086</name>
</gene>
<dbReference type="InterPro" id="IPR052402">
    <property type="entry name" value="ADCK_kinase"/>
</dbReference>
<evidence type="ECO:0000313" key="2">
    <source>
        <dbReference type="EMBL" id="KAK9936236.1"/>
    </source>
</evidence>
<keyword evidence="1" id="KW-1133">Transmembrane helix</keyword>
<dbReference type="PANTHER" id="PTHR45890:SF1">
    <property type="entry name" value="AARF DOMAIN CONTAINING KINASE 2"/>
    <property type="match status" value="1"/>
</dbReference>
<keyword evidence="3" id="KW-1185">Reference proteome</keyword>
<dbReference type="Proteomes" id="UP001457282">
    <property type="component" value="Unassembled WGS sequence"/>
</dbReference>
<evidence type="ECO:0000256" key="1">
    <source>
        <dbReference type="SAM" id="Phobius"/>
    </source>
</evidence>